<gene>
    <name evidence="2" type="ORF">OXX778_LOCUS2161</name>
</gene>
<dbReference type="OrthoDB" id="122464at2759"/>
<evidence type="ECO:0000256" key="1">
    <source>
        <dbReference type="SAM" id="MobiDB-lite"/>
    </source>
</evidence>
<sequence length="294" mass="34405">MSFKLGYYTGYEQDDETSSEEEIQNDSKSEDEFENEFSKYLRKVKTTTEKTKPKNVIKAFEDEMNNDLDNFINLQEKKYAEALNRLDQPGKSNKKEVSEESDTDSEAELATGVRTTKKREHFTNDELFYDPEADDVDEEWMNKQRKTCKLIPSPSKKPLKSILKPTVNDLDAKTSEKTSQPEKYTNANSDAVLNCPCCMSLLCTDCQRHEKYKTQFRSMFVFNCNIKQDEQLKYPKQQNKKQKKKKNETNDVEMKEEEFDIYKPVECNVCKTEVGVYDPVDEMYHFFNVLSSHA</sequence>
<dbReference type="Pfam" id="PF10238">
    <property type="entry name" value="Eapp_C"/>
    <property type="match status" value="1"/>
</dbReference>
<evidence type="ECO:0000313" key="3">
    <source>
        <dbReference type="Proteomes" id="UP000663879"/>
    </source>
</evidence>
<feature type="region of interest" description="Disordered" evidence="1">
    <location>
        <begin position="1"/>
        <end position="34"/>
    </location>
</feature>
<dbReference type="PANTHER" id="PTHR15967">
    <property type="entry name" value="E2F-ASSOCIATED PHOSPHOPROTEIN"/>
    <property type="match status" value="1"/>
</dbReference>
<dbReference type="GO" id="GO:0005634">
    <property type="term" value="C:nucleus"/>
    <property type="evidence" value="ECO:0007669"/>
    <property type="project" value="TreeGrafter"/>
</dbReference>
<evidence type="ECO:0000313" key="2">
    <source>
        <dbReference type="EMBL" id="CAF0721082.1"/>
    </source>
</evidence>
<feature type="region of interest" description="Disordered" evidence="1">
    <location>
        <begin position="83"/>
        <end position="116"/>
    </location>
</feature>
<dbReference type="Proteomes" id="UP000663879">
    <property type="component" value="Unassembled WGS sequence"/>
</dbReference>
<accession>A0A813MJF2</accession>
<name>A0A813MJF2_9BILA</name>
<proteinExistence type="predicted"/>
<keyword evidence="3" id="KW-1185">Reference proteome</keyword>
<comment type="caution">
    <text evidence="2">The sequence shown here is derived from an EMBL/GenBank/DDBJ whole genome shotgun (WGS) entry which is preliminary data.</text>
</comment>
<organism evidence="2 3">
    <name type="scientific">Brachionus calyciflorus</name>
    <dbReference type="NCBI Taxonomy" id="104777"/>
    <lineage>
        <taxon>Eukaryota</taxon>
        <taxon>Metazoa</taxon>
        <taxon>Spiralia</taxon>
        <taxon>Gnathifera</taxon>
        <taxon>Rotifera</taxon>
        <taxon>Eurotatoria</taxon>
        <taxon>Monogononta</taxon>
        <taxon>Pseudotrocha</taxon>
        <taxon>Ploima</taxon>
        <taxon>Brachionidae</taxon>
        <taxon>Brachionus</taxon>
    </lineage>
</organism>
<reference evidence="2" key="1">
    <citation type="submission" date="2021-02" db="EMBL/GenBank/DDBJ databases">
        <authorList>
            <person name="Nowell W R."/>
        </authorList>
    </citation>
    <scope>NUCLEOTIDE SEQUENCE</scope>
    <source>
        <strain evidence="2">Ploen Becks lab</strain>
    </source>
</reference>
<evidence type="ECO:0008006" key="4">
    <source>
        <dbReference type="Google" id="ProtNLM"/>
    </source>
</evidence>
<dbReference type="EMBL" id="CAJNOC010000161">
    <property type="protein sequence ID" value="CAF0721082.1"/>
    <property type="molecule type" value="Genomic_DNA"/>
</dbReference>
<dbReference type="InterPro" id="IPR019370">
    <property type="entry name" value="E2F-assoc_phosphoprotein"/>
</dbReference>
<dbReference type="PANTHER" id="PTHR15967:SF0">
    <property type="entry name" value="E2F-ASSOCIATED PHOSPHOPROTEIN"/>
    <property type="match status" value="1"/>
</dbReference>
<feature type="compositionally biased region" description="Acidic residues" evidence="1">
    <location>
        <begin position="12"/>
        <end position="24"/>
    </location>
</feature>
<protein>
    <recommendedName>
        <fullName evidence="4">E2F-associated phosphoprotein</fullName>
    </recommendedName>
</protein>
<dbReference type="AlphaFoldDB" id="A0A813MJF2"/>